<evidence type="ECO:0000313" key="1">
    <source>
        <dbReference type="EMBL" id="KAE9283818.1"/>
    </source>
</evidence>
<dbReference type="EMBL" id="QXFT01003647">
    <property type="protein sequence ID" value="KAE9283818.1"/>
    <property type="molecule type" value="Genomic_DNA"/>
</dbReference>
<accession>A0A6A4C7C9</accession>
<name>A0A6A4C7C9_9STRA</name>
<dbReference type="Proteomes" id="UP000434957">
    <property type="component" value="Unassembled WGS sequence"/>
</dbReference>
<reference evidence="1 2" key="1">
    <citation type="submission" date="2018-08" db="EMBL/GenBank/DDBJ databases">
        <title>Genomic investigation of the strawberry pathogen Phytophthora fragariae indicates pathogenicity is determined by transcriptional variation in three key races.</title>
        <authorList>
            <person name="Adams T.M."/>
            <person name="Armitage A.D."/>
            <person name="Sobczyk M.K."/>
            <person name="Bates H.J."/>
            <person name="Dunwell J.M."/>
            <person name="Nellist C.F."/>
            <person name="Harrison R.J."/>
        </authorList>
    </citation>
    <scope>NUCLEOTIDE SEQUENCE [LARGE SCALE GENOMIC DNA]</scope>
    <source>
        <strain evidence="1 2">SCRP333</strain>
    </source>
</reference>
<keyword evidence="2" id="KW-1185">Reference proteome</keyword>
<sequence length="54" mass="6109">MDPLIVEMTKADSMDADCCQCALAFVRRKPLVGREMSKPVVLSRRVWTSPSLRN</sequence>
<dbReference type="AlphaFoldDB" id="A0A6A4C7C9"/>
<comment type="caution">
    <text evidence="1">The sequence shown here is derived from an EMBL/GenBank/DDBJ whole genome shotgun (WGS) entry which is preliminary data.</text>
</comment>
<proteinExistence type="predicted"/>
<organism evidence="1 2">
    <name type="scientific">Phytophthora rubi</name>
    <dbReference type="NCBI Taxonomy" id="129364"/>
    <lineage>
        <taxon>Eukaryota</taxon>
        <taxon>Sar</taxon>
        <taxon>Stramenopiles</taxon>
        <taxon>Oomycota</taxon>
        <taxon>Peronosporomycetes</taxon>
        <taxon>Peronosporales</taxon>
        <taxon>Peronosporaceae</taxon>
        <taxon>Phytophthora</taxon>
    </lineage>
</organism>
<evidence type="ECO:0000313" key="2">
    <source>
        <dbReference type="Proteomes" id="UP000434957"/>
    </source>
</evidence>
<gene>
    <name evidence="1" type="ORF">PR003_g27021</name>
</gene>
<protein>
    <submittedName>
        <fullName evidence="1">Uncharacterized protein</fullName>
    </submittedName>
</protein>